<dbReference type="GO" id="GO:0005509">
    <property type="term" value="F:calcium ion binding"/>
    <property type="evidence" value="ECO:0007669"/>
    <property type="project" value="InterPro"/>
</dbReference>
<dbReference type="InterPro" id="IPR044590">
    <property type="entry name" value="CML48/49/50"/>
</dbReference>
<dbReference type="InterPro" id="IPR002048">
    <property type="entry name" value="EF_hand_dom"/>
</dbReference>
<dbReference type="InterPro" id="IPR018247">
    <property type="entry name" value="EF_Hand_1_Ca_BS"/>
</dbReference>
<dbReference type="SMART" id="SM00054">
    <property type="entry name" value="EFh"/>
    <property type="match status" value="2"/>
</dbReference>
<evidence type="ECO:0000256" key="2">
    <source>
        <dbReference type="SAM" id="MobiDB-lite"/>
    </source>
</evidence>
<dbReference type="Proteomes" id="UP001055439">
    <property type="component" value="Chromosome 1"/>
</dbReference>
<dbReference type="InterPro" id="IPR011992">
    <property type="entry name" value="EF-hand-dom_pair"/>
</dbReference>
<dbReference type="Pfam" id="PF13202">
    <property type="entry name" value="EF-hand_5"/>
    <property type="match status" value="1"/>
</dbReference>
<keyword evidence="5" id="KW-1185">Reference proteome</keyword>
<feature type="domain" description="EF-hand" evidence="3">
    <location>
        <begin position="180"/>
        <end position="215"/>
    </location>
</feature>
<dbReference type="PANTHER" id="PTHR46824:SF2">
    <property type="entry name" value="CALCIUM-BINDING PROTEIN CML48-RELATED"/>
    <property type="match status" value="1"/>
</dbReference>
<protein>
    <submittedName>
        <fullName evidence="4">EFh</fullName>
    </submittedName>
</protein>
<dbReference type="EMBL" id="CP097502">
    <property type="protein sequence ID" value="URD72579.1"/>
    <property type="molecule type" value="Genomic_DNA"/>
</dbReference>
<feature type="domain" description="EF-hand" evidence="3">
    <location>
        <begin position="113"/>
        <end position="148"/>
    </location>
</feature>
<dbReference type="EMBL" id="CP097502">
    <property type="protein sequence ID" value="URD72578.1"/>
    <property type="molecule type" value="Genomic_DNA"/>
</dbReference>
<evidence type="ECO:0000259" key="3">
    <source>
        <dbReference type="PROSITE" id="PS50222"/>
    </source>
</evidence>
<dbReference type="OrthoDB" id="186625at2759"/>
<keyword evidence="1" id="KW-0106">Calcium</keyword>
<dbReference type="PROSITE" id="PS00018">
    <property type="entry name" value="EF_HAND_1"/>
    <property type="match status" value="2"/>
</dbReference>
<dbReference type="Pfam" id="PF13405">
    <property type="entry name" value="EF-hand_6"/>
    <property type="match status" value="1"/>
</dbReference>
<dbReference type="Gene3D" id="1.10.238.10">
    <property type="entry name" value="EF-hand"/>
    <property type="match status" value="1"/>
</dbReference>
<dbReference type="PROSITE" id="PS50222">
    <property type="entry name" value="EF_HAND_2"/>
    <property type="match status" value="2"/>
</dbReference>
<evidence type="ECO:0000313" key="4">
    <source>
        <dbReference type="EMBL" id="URD72577.1"/>
    </source>
</evidence>
<proteinExistence type="predicted"/>
<dbReference type="SUPFAM" id="SSF47473">
    <property type="entry name" value="EF-hand"/>
    <property type="match status" value="1"/>
</dbReference>
<dbReference type="EMBL" id="CP097502">
    <property type="protein sequence ID" value="URD72577.1"/>
    <property type="molecule type" value="Genomic_DNA"/>
</dbReference>
<sequence>MIKRFGCEFWTVAVLRFYSGIGEDPPFKAYKTVADSIQSSILPLRSDSMADYGRYPTPNYAPSAPPMPDSYSAGRPSTEGHAHPPPPASYSYPYPSPWASGAGGAGGTYFPPGTPPEVIRSFEAVDRDRSGFIEESELQAALSSAYHKFSIRTVRLLMFLFKNSRNPSKMGPVEFAALWGCLGQWQAIFYRFDRDRSGKIDSVELKDALISLGYAVPPSVIQVLISNYTDVYGRGALNFDNFVECGMIVKGLTEKFKERDTRYTGSATFSYDDFLLMIIPFIVP</sequence>
<organism evidence="4 5">
    <name type="scientific">Musa troglodytarum</name>
    <name type="common">fe'i banana</name>
    <dbReference type="NCBI Taxonomy" id="320322"/>
    <lineage>
        <taxon>Eukaryota</taxon>
        <taxon>Viridiplantae</taxon>
        <taxon>Streptophyta</taxon>
        <taxon>Embryophyta</taxon>
        <taxon>Tracheophyta</taxon>
        <taxon>Spermatophyta</taxon>
        <taxon>Magnoliopsida</taxon>
        <taxon>Liliopsida</taxon>
        <taxon>Zingiberales</taxon>
        <taxon>Musaceae</taxon>
        <taxon>Musa</taxon>
    </lineage>
</organism>
<dbReference type="AlphaFoldDB" id="A0A9E7E8Y5"/>
<accession>A0A9E7E8Y5</accession>
<gene>
    <name evidence="4" type="ORF">MUK42_35206</name>
</gene>
<evidence type="ECO:0000313" key="5">
    <source>
        <dbReference type="Proteomes" id="UP001055439"/>
    </source>
</evidence>
<name>A0A9E7E8Y5_9LILI</name>
<dbReference type="PANTHER" id="PTHR46824">
    <property type="entry name" value="CALCIUM-BINDING PROTEIN CML48-RELATED"/>
    <property type="match status" value="1"/>
</dbReference>
<evidence type="ECO:0000256" key="1">
    <source>
        <dbReference type="ARBA" id="ARBA00022837"/>
    </source>
</evidence>
<dbReference type="CDD" id="cd16180">
    <property type="entry name" value="EFh_PEF_Group_I"/>
    <property type="match status" value="1"/>
</dbReference>
<feature type="region of interest" description="Disordered" evidence="2">
    <location>
        <begin position="55"/>
        <end position="86"/>
    </location>
</feature>
<reference evidence="4" key="1">
    <citation type="submission" date="2022-05" db="EMBL/GenBank/DDBJ databases">
        <title>The Musa troglodytarum L. genome provides insights into the mechanism of non-climacteric behaviour and enrichment of carotenoids.</title>
        <authorList>
            <person name="Wang J."/>
        </authorList>
    </citation>
    <scope>NUCLEOTIDE SEQUENCE</scope>
    <source>
        <tissue evidence="4">Leaf</tissue>
    </source>
</reference>